<keyword evidence="2" id="KW-1185">Reference proteome</keyword>
<evidence type="ECO:0000313" key="2">
    <source>
        <dbReference type="Proteomes" id="UP000085678"/>
    </source>
</evidence>
<reference evidence="3" key="1">
    <citation type="submission" date="2025-08" db="UniProtKB">
        <authorList>
            <consortium name="RefSeq"/>
        </authorList>
    </citation>
    <scope>IDENTIFICATION</scope>
    <source>
        <tissue evidence="3">Gonads</tissue>
    </source>
</reference>
<evidence type="ECO:0000259" key="1">
    <source>
        <dbReference type="SMART" id="SM00382"/>
    </source>
</evidence>
<name>A0A1S3KFQ3_LINAN</name>
<dbReference type="Proteomes" id="UP000085678">
    <property type="component" value="Unplaced"/>
</dbReference>
<dbReference type="PANTHER" id="PTHR22605">
    <property type="entry name" value="RZ-TYPE DOMAIN-CONTAINING PROTEIN"/>
    <property type="match status" value="1"/>
</dbReference>
<dbReference type="InterPro" id="IPR031248">
    <property type="entry name" value="RNF213"/>
</dbReference>
<dbReference type="Gene3D" id="3.40.50.300">
    <property type="entry name" value="P-loop containing nucleotide triphosphate hydrolases"/>
    <property type="match status" value="1"/>
</dbReference>
<feature type="domain" description="AAA+ ATPase" evidence="1">
    <location>
        <begin position="1610"/>
        <end position="1748"/>
    </location>
</feature>
<dbReference type="STRING" id="7574.A0A1S3KFQ3"/>
<dbReference type="SUPFAM" id="SSF52540">
    <property type="entry name" value="P-loop containing nucleoside triphosphate hydrolases"/>
    <property type="match status" value="2"/>
</dbReference>
<dbReference type="GeneID" id="106181580"/>
<dbReference type="InParanoid" id="A0A1S3KFQ3"/>
<dbReference type="KEGG" id="lak:106181580"/>
<gene>
    <name evidence="3" type="primary">LOC106181580</name>
</gene>
<feature type="domain" description="AAA+ ATPase" evidence="1">
    <location>
        <begin position="1291"/>
        <end position="1443"/>
    </location>
</feature>
<dbReference type="RefSeq" id="XP_013421468.1">
    <property type="nucleotide sequence ID" value="XM_013566014.1"/>
</dbReference>
<proteinExistence type="predicted"/>
<dbReference type="InterPro" id="IPR027417">
    <property type="entry name" value="P-loop_NTPase"/>
</dbReference>
<dbReference type="InterPro" id="IPR003593">
    <property type="entry name" value="AAA+_ATPase"/>
</dbReference>
<dbReference type="SMART" id="SM00382">
    <property type="entry name" value="AAA"/>
    <property type="match status" value="2"/>
</dbReference>
<dbReference type="GO" id="GO:0004842">
    <property type="term" value="F:ubiquitin-protein transferase activity"/>
    <property type="evidence" value="ECO:0007669"/>
    <property type="project" value="InterPro"/>
</dbReference>
<organism evidence="2 3">
    <name type="scientific">Lingula anatina</name>
    <name type="common">Brachiopod</name>
    <name type="synonym">Lingula unguis</name>
    <dbReference type="NCBI Taxonomy" id="7574"/>
    <lineage>
        <taxon>Eukaryota</taxon>
        <taxon>Metazoa</taxon>
        <taxon>Spiralia</taxon>
        <taxon>Lophotrochozoa</taxon>
        <taxon>Brachiopoda</taxon>
        <taxon>Linguliformea</taxon>
        <taxon>Lingulata</taxon>
        <taxon>Lingulida</taxon>
        <taxon>Linguloidea</taxon>
        <taxon>Lingulidae</taxon>
        <taxon>Lingula</taxon>
    </lineage>
</organism>
<sequence>MQSQELSATDGRESWMRFILQNQKFWYHVLTAKGPNVSSVHRHKSYHQMLLALQGILESILSKNISLKSFDHLLKLFETFGRSACFELLSASDPQGKCNKREVEKAVSESEKKIEERWEQLEHLKALDTLVLEPASTHQHFSKIGELSEIIKRCCKQLQRQADISVREIGLKSFWGSFDGLCKPAKVIYPYLESTVFINVCMSLIQSVGPHNQEQSNNETLTGMPYDAEPTSVDSGSSAVNEADLESYVIRIATQGIHKYVLKFESFFVDEDMLLQDIGQMFQGSDPLKECELLEMLQRRMFPKPVHDRLQNFRALMKMAKLVKSMKIVLAAFKVTIEESSEFGCAIVNFSKYFDNPEKIGLFELSDTIDMVQKVIKGFDQMETWNVIEELSQSQALLEFLREIIDEDIRNLIDAVEEHAEQFVSESTVSELIAVKQFIQPLIKSESTCLTQPEMFFYTLQQCVNDGPKDMSGKIRNCMDHLHSLKALYANVANRGEMTKEIIRNVLKVGQFRFGLYSDHVCQTTVFCETDEKTTSYGINDLNDLRSRALLLNNAEETNLISGDHVSAPLENVELDKFIAAVDSAYEISSVCTLLHISGHFRYRQFERKKLEICQLEDILLSLKKDLNDWNEDLQRARDECYYLNFIHADQLWTLHDYFTHNILDSSYEQALGILSFICPGANAPEGFVSDVSSFESHSNPYQTLVEIGKALESYFKSAMPTLRPIYGVSHEPRKEVVATMDSMVQPGQLYVATLDRESRQIVPVILELYAFTTGLYPEPHQILFANQSTSSDEIQLFLRRCMKSVSRGKSALYCITNVEALPGDLQFYLVDEIQSYLQQDGACKNEHFLLAIICRGGAHHSLVDQFSDFTHRIQGMQNGMLHECLSKLDRAVTVVTSEVPGLGKTEEILQKTAEAGQAVITFPISGPFKRDVTVKRLVDTKVTKSQALHLSLDTVDDPRALDEFIFELLVIGTVKAGTSLFHMPTKSIFIEVSNTIGDHLVNSLCAVMCFKRIHLQWKNYKNLRVSEEITSPVQVVCHYLKALDQATLDTQDIIFHDQRAPRPLPGSACQDLLKKHFSSNPDMSFAILNIFINVLSDQLKKLSASFFFKASSLHAMLGEEKPQTVRSSLVRALIEVSKEFSARSITSCKEQQSLALSHMEQIQKLQIETEKTEDSTTCMLVRVQSMIRWSDSNHFLVFFHSSDFQTISMLYRSLDKVPKRLKELFKTQFEKSLPEMKNLSQEQLNEMLEKIARTKPICSQRKALSVIAEKYALTPDNLLKMALIIMRVRAGIPVIIMGETGCGKTSLIKYLALTCEVDLTTFNIHAGIQEEKIYKTVMDLDRKASEDLDNSYWLFLDEINTSQYLGFLSEIICHKSCRGQPLSPNLVCIAACNPYRQREEHQIYSAGLQGKVKMDSQSKLVYRVYPLPENMIDYVWDYGTLEPKDENCYISRMVEDIKSAKQNQIVCVIVESQKFMRKTEHSDWCVSLRDVHRCKILIKWFNENLPKKTSASPNKPPHDHSSCMALSLEDKAIILALAHCYFVRLCNTQDRAEYVKLIAEKLCTSAEAVSCVIRKEQEDLLDRMELPEGTAKNTALRENVFVILISILNRIPIFVVGKPGCSKSLSMQLIRSNLRGKDSRDTFFKELPQLLVVTYQGSESSTAEGIEKVFIKANNYSEHNLQSDVLPVVLLDEVGLAEMSRHNPLKVLHSLLEPAHGKFPDIAVVGISNWALDAAKMNRAIHLSRPDFDETELYKTALSISGAAGNCQHESKGYLRTLAGAYNDYLKHQRHQNFHGLRDYYSLIKYVTADKKAFGYQCNRDVRLKQINMGLLRNFGGLSVERNDIVNEFMEKVGGDCKLDISVDNLVRQNLQDELARHLMLITNGDSAVGILERSLKILDREYEVIFGSQFEEDQQEEYNYRILSRIILCMERGIILILRDLENIYGSLYDMLNQNYTNVGKKRNCRIALGPNSNPMCHVHKDFRCIVLVDQSKVDYSDPPFLNRFEKQLLRFGDVLTSHQKNVIKDLENWVCDISTIQGLPFNHEDVFAGFYQDTLASLVTKQCPGEDEIYGTREILENCKRKLLLVGTPQGIIRATRSTMGKSMPQEVRKIQHMYFQYPLYDGLQTFLETILTMPDDEASSDLLQDAWDNGSGVKIVVLTHSNIHAPIQIGPPFNCLPLKLGAFKSEKQLTARVKKYWIEDKEDLLILQCRPTTDAVHMLLAKTIIEHCRQEYVQQLTDSSLKKHVCILVHMDHNSSEIGWQFNFLSRCLLVYLDRLDKPNSKLHALLEKSIVDILKEGDVNLHDTIKQNFLWALITRITYAGKQPSLDVVTDIICSACKSKEFISCFEDAILNWLTVNGFSETRSMFDSKAWQLDVVCDKQALENSSSLQEALERRVKQCLSWPLAMIVYQLECSSAWASFLHYLGDNEADVQKRAIWKQLFQNPDIFLISHLQRPLHAGCYVCDSQQLNLKFPFSKVLFARIDQVESLFIEDLKTLCENEDNLDENGVIRFKVLGRQQLRFQPVVLGCLCEVDCHIDAFYSDLLEDFCNLQSAKLAPSLEEHTRVQSMKTLLLHQFQVNANDDRKSVLTRAILAFWRKKGLIGSLLQLLASISVHGILGDAYSFLAQAVESYEQQSETFSYDSVQQTHYPEVMSSLQRNKTPESGHNDINQVFATNECIAYGTSETLDHKDAEEMTPTLQQHLEECIDSVEDDTFQTEHGEVDDMDGAPKSFASSDDIEKKPLEQFIVEHVCKRILPTKSVLHLYDGAVHWHNRINILLQLSSEVMSQSETGEYPSVLHYLRVCNDYVNVLLIPHKLSDDFILMDKVHDTEEIMESAELFRQVLDKICKLHLENQIPAERLELFICLYFGRILDAKIDTGLFEDIFQLVGKGNMPDENLCYFRPVLQRILLAEDEDGALLLRIIDGDEQKVFQENSQLKQLDDVLKTNFKRYGWNSSLAALVTDTIASMYFESLRICWDKNVPNDLEVKRFFSSKKNIITAKKTTLKLVTSVAFVKSFFYSTDQEIENILEGKANNKFLMDELHALTCISDADCSDRSTVFVRFLLKWLRQKHSVEGVWHICEKAAESFISLKNMDWGPSVTLRRISYNPFATSKYYQEAKLAFGRSIVKKETIQLDDFLNMAKNSSDHQMSLLGIMYSNGCCFIKDVYTRLSRCWTED</sequence>
<dbReference type="GO" id="GO:0016887">
    <property type="term" value="F:ATP hydrolysis activity"/>
    <property type="evidence" value="ECO:0007669"/>
    <property type="project" value="InterPro"/>
</dbReference>
<evidence type="ECO:0000313" key="3">
    <source>
        <dbReference type="RefSeq" id="XP_013421468.1"/>
    </source>
</evidence>
<dbReference type="OrthoDB" id="2400221at2759"/>
<dbReference type="PANTHER" id="PTHR22605:SF1">
    <property type="entry name" value="RZ-TYPE DOMAIN-CONTAINING PROTEIN"/>
    <property type="match status" value="1"/>
</dbReference>
<accession>A0A1S3KFQ3</accession>
<protein>
    <submittedName>
        <fullName evidence="3">Uncharacterized protein LOC106181580</fullName>
    </submittedName>
</protein>